<accession>A0A5C5R6B9</accession>
<organism evidence="1 2">
    <name type="scientific">Tsukamurella asaccharolytica</name>
    <dbReference type="NCBI Taxonomy" id="2592067"/>
    <lineage>
        <taxon>Bacteria</taxon>
        <taxon>Bacillati</taxon>
        <taxon>Actinomycetota</taxon>
        <taxon>Actinomycetes</taxon>
        <taxon>Mycobacteriales</taxon>
        <taxon>Tsukamurellaceae</taxon>
        <taxon>Tsukamurella</taxon>
    </lineage>
</organism>
<evidence type="ECO:0000313" key="1">
    <source>
        <dbReference type="EMBL" id="TWS18246.1"/>
    </source>
</evidence>
<dbReference type="OrthoDB" id="3812886at2"/>
<gene>
    <name evidence="1" type="ORF">FK529_16215</name>
</gene>
<dbReference type="RefSeq" id="WP_146563113.1">
    <property type="nucleotide sequence ID" value="NZ_VIGW01000011.1"/>
</dbReference>
<comment type="caution">
    <text evidence="1">The sequence shown here is derived from an EMBL/GenBank/DDBJ whole genome shotgun (WGS) entry which is preliminary data.</text>
</comment>
<dbReference type="Proteomes" id="UP000317291">
    <property type="component" value="Unassembled WGS sequence"/>
</dbReference>
<dbReference type="EMBL" id="VIGW01000011">
    <property type="protein sequence ID" value="TWS18246.1"/>
    <property type="molecule type" value="Genomic_DNA"/>
</dbReference>
<protein>
    <submittedName>
        <fullName evidence="1">Uncharacterized protein</fullName>
    </submittedName>
</protein>
<dbReference type="AlphaFoldDB" id="A0A5C5R6B9"/>
<reference evidence="1 2" key="1">
    <citation type="submission" date="2019-06" db="EMBL/GenBank/DDBJ databases">
        <title>Tsukamurella conjunctivitidis sp. nov., Tsukamurella assacharolytica sp. nov. and Tsukamurella sputae sp. nov. isolated from patients with conjunctivitis, bacteraemia (lymphoma) and respiratory infection (sputum) in Hong Kong.</title>
        <authorList>
            <person name="Teng J.L.L."/>
            <person name="Lee H.H."/>
            <person name="Fong J.Y.H."/>
            <person name="Fok K.M.N."/>
            <person name="Lau S.K.P."/>
            <person name="Woo P.C.Y."/>
        </authorList>
    </citation>
    <scope>NUCLEOTIDE SEQUENCE [LARGE SCALE GENOMIC DNA]</scope>
    <source>
        <strain evidence="1 2">HKU71</strain>
    </source>
</reference>
<sequence>MTDVSTLGPLRDTVQSVCAARGLTYEPYSHDAYRIDDAICGLANLASGVAHVDEADWPEEVHQWLAGLDRIRKVRASEVTEANIYPRLTRNAVPDASDPAYPVTGLVPGLSLIFAADYPTHVSGLPASALFTHVGELEEVGRISINNLHRLPVPDPDLVDLEIDGSDRPVVAFEFDDFFAPSRLLYASTFAAEHLTPSDHGFLAAAPTRDVLLFLPVDADNILNQVNVFASTVDNLYRSGPGSACEITYHLSPAGDLDAVASLTAENSLYFRPNEYLASKFFHSDKSEA</sequence>
<proteinExistence type="predicted"/>
<evidence type="ECO:0000313" key="2">
    <source>
        <dbReference type="Proteomes" id="UP000317291"/>
    </source>
</evidence>
<name>A0A5C5R6B9_9ACTN</name>
<keyword evidence="2" id="KW-1185">Reference proteome</keyword>